<reference evidence="2" key="1">
    <citation type="submission" date="2023-02" db="EMBL/GenBank/DDBJ databases">
        <title>Nocardiopsis ansamitocini NBRC 112285.</title>
        <authorList>
            <person name="Ichikawa N."/>
            <person name="Sato H."/>
            <person name="Tonouchi N."/>
        </authorList>
    </citation>
    <scope>NUCLEOTIDE SEQUENCE</scope>
    <source>
        <strain evidence="2">NBRC 112285</strain>
    </source>
</reference>
<comment type="caution">
    <text evidence="2">The sequence shown here is derived from an EMBL/GenBank/DDBJ whole genome shotgun (WGS) entry which is preliminary data.</text>
</comment>
<feature type="transmembrane region" description="Helical" evidence="1">
    <location>
        <begin position="6"/>
        <end position="30"/>
    </location>
</feature>
<gene>
    <name evidence="2" type="ORF">Nans01_02030</name>
</gene>
<dbReference type="Proteomes" id="UP001165092">
    <property type="component" value="Unassembled WGS sequence"/>
</dbReference>
<evidence type="ECO:0000256" key="1">
    <source>
        <dbReference type="SAM" id="Phobius"/>
    </source>
</evidence>
<organism evidence="2 3">
    <name type="scientific">Nocardiopsis ansamitocini</name>
    <dbReference type="NCBI Taxonomy" id="1670832"/>
    <lineage>
        <taxon>Bacteria</taxon>
        <taxon>Bacillati</taxon>
        <taxon>Actinomycetota</taxon>
        <taxon>Actinomycetes</taxon>
        <taxon>Streptosporangiales</taxon>
        <taxon>Nocardiopsidaceae</taxon>
        <taxon>Nocardiopsis</taxon>
    </lineage>
</organism>
<keyword evidence="1" id="KW-1133">Transmembrane helix</keyword>
<proteinExistence type="predicted"/>
<dbReference type="RefSeq" id="WP_285756729.1">
    <property type="nucleotide sequence ID" value="NZ_BSQG01000001.1"/>
</dbReference>
<evidence type="ECO:0000313" key="3">
    <source>
        <dbReference type="Proteomes" id="UP001165092"/>
    </source>
</evidence>
<sequence length="52" mass="5696">MGALQIPNLIMLIAIMAIPVSIFIAGIVYVMRVVRNGTEATLARATRRRELA</sequence>
<dbReference type="AlphaFoldDB" id="A0A9W6P2D6"/>
<keyword evidence="3" id="KW-1185">Reference proteome</keyword>
<keyword evidence="1" id="KW-0472">Membrane</keyword>
<protein>
    <submittedName>
        <fullName evidence="2">Uncharacterized protein</fullName>
    </submittedName>
</protein>
<accession>A0A9W6P2D6</accession>
<evidence type="ECO:0000313" key="2">
    <source>
        <dbReference type="EMBL" id="GLU45852.1"/>
    </source>
</evidence>
<dbReference type="EMBL" id="BSQG01000001">
    <property type="protein sequence ID" value="GLU45852.1"/>
    <property type="molecule type" value="Genomic_DNA"/>
</dbReference>
<name>A0A9W6P2D6_9ACTN</name>
<keyword evidence="1" id="KW-0812">Transmembrane</keyword>